<proteinExistence type="predicted"/>
<keyword evidence="2" id="KW-1185">Reference proteome</keyword>
<dbReference type="Proteomes" id="UP000785200">
    <property type="component" value="Unassembled WGS sequence"/>
</dbReference>
<evidence type="ECO:0000313" key="1">
    <source>
        <dbReference type="EMBL" id="KAG0645841.1"/>
    </source>
</evidence>
<organism evidence="1 2">
    <name type="scientific">Hyphodiscus hymeniophilus</name>
    <dbReference type="NCBI Taxonomy" id="353542"/>
    <lineage>
        <taxon>Eukaryota</taxon>
        <taxon>Fungi</taxon>
        <taxon>Dikarya</taxon>
        <taxon>Ascomycota</taxon>
        <taxon>Pezizomycotina</taxon>
        <taxon>Leotiomycetes</taxon>
        <taxon>Helotiales</taxon>
        <taxon>Hyphodiscaceae</taxon>
        <taxon>Hyphodiscus</taxon>
    </lineage>
</organism>
<dbReference type="OrthoDB" id="4179687at2759"/>
<dbReference type="AlphaFoldDB" id="A0A9P6SPS7"/>
<evidence type="ECO:0000313" key="2">
    <source>
        <dbReference type="Proteomes" id="UP000785200"/>
    </source>
</evidence>
<name>A0A9P6SPS7_9HELO</name>
<gene>
    <name evidence="1" type="ORF">D0Z07_7943</name>
</gene>
<dbReference type="Gene3D" id="3.10.180.10">
    <property type="entry name" value="2,3-Dihydroxybiphenyl 1,2-Dioxygenase, domain 1"/>
    <property type="match status" value="1"/>
</dbReference>
<evidence type="ECO:0008006" key="3">
    <source>
        <dbReference type="Google" id="ProtNLM"/>
    </source>
</evidence>
<dbReference type="EMBL" id="VNKQ01000017">
    <property type="protein sequence ID" value="KAG0645841.1"/>
    <property type="molecule type" value="Genomic_DNA"/>
</dbReference>
<protein>
    <recommendedName>
        <fullName evidence="3">VOC domain-containing protein</fullName>
    </recommendedName>
</protein>
<comment type="caution">
    <text evidence="1">The sequence shown here is derived from an EMBL/GenBank/DDBJ whole genome shotgun (WGS) entry which is preliminary data.</text>
</comment>
<reference evidence="1" key="1">
    <citation type="submission" date="2019-07" db="EMBL/GenBank/DDBJ databases">
        <title>Hyphodiscus hymeniophilus genome sequencing and assembly.</title>
        <authorList>
            <person name="Kramer G."/>
            <person name="Nodwell J."/>
        </authorList>
    </citation>
    <scope>NUCLEOTIDE SEQUENCE</scope>
    <source>
        <strain evidence="1">ATCC 34498</strain>
    </source>
</reference>
<dbReference type="InterPro" id="IPR029068">
    <property type="entry name" value="Glyas_Bleomycin-R_OHBP_Dase"/>
</dbReference>
<dbReference type="SUPFAM" id="SSF54593">
    <property type="entry name" value="Glyoxalase/Bleomycin resistance protein/Dihydroxybiphenyl dioxygenase"/>
    <property type="match status" value="1"/>
</dbReference>
<accession>A0A9P6SPS7</accession>
<sequence>MSQLLGPSPTRLRQIALVAKDLQRAEHLLTKVIGTKVIFVDPAVGPWGLKNFLVAIGGDVIEVVSPIQPDTTAGRLLEKRGDGGYMLIMQTVDASIRKAHIESAQLGKVIFCHETEDATCVQYHPKRIRGMNRRYYTRT</sequence>